<accession>A0ABR8MYI0</accession>
<evidence type="ECO:0000313" key="2">
    <source>
        <dbReference type="Proteomes" id="UP000609346"/>
    </source>
</evidence>
<gene>
    <name evidence="1" type="ORF">H8B09_19685</name>
</gene>
<proteinExistence type="predicted"/>
<organism evidence="1 2">
    <name type="scientific">Paenibacillus terricola</name>
    <dbReference type="NCBI Taxonomy" id="2763503"/>
    <lineage>
        <taxon>Bacteria</taxon>
        <taxon>Bacillati</taxon>
        <taxon>Bacillota</taxon>
        <taxon>Bacilli</taxon>
        <taxon>Bacillales</taxon>
        <taxon>Paenibacillaceae</taxon>
        <taxon>Paenibacillus</taxon>
    </lineage>
</organism>
<evidence type="ECO:0000313" key="1">
    <source>
        <dbReference type="EMBL" id="MBD3920997.1"/>
    </source>
</evidence>
<reference evidence="1 2" key="1">
    <citation type="submission" date="2020-09" db="EMBL/GenBank/DDBJ databases">
        <title>Paenibacillus sp. strain PR3 16S rRNA gene Genome sequencing and assembly.</title>
        <authorList>
            <person name="Kim J."/>
        </authorList>
    </citation>
    <scope>NUCLEOTIDE SEQUENCE [LARGE SCALE GENOMIC DNA]</scope>
    <source>
        <strain evidence="1 2">PR3</strain>
    </source>
</reference>
<sequence>MITTQIESFIHRFFEDPNKITLSHIQQPGHTYGKVAPWIEQLRGSKSAILPYWNKKSSSITWFAIAFNKQDLQVLQEDWRSFLGSTYAKVENISSPSDQPEYLLVEKLSSGNYFAFSGDDRNIIRQLQFMYILKNKRPARTTEVLPTLDRVLRDFDLALQAKERNDADKLLIKLERQYQLDSRNILFLRLKVLATFDCWHEILNMPRMKDLLQMRRPWSVTETLLQAVYKQKLASYEINPTLLIERFQEKIYPEFASLFRYQAQRNTKPEVLKIFMLYALTESQGRPWIKDLEQQIKGTDLEPIYQYWNSQLTQRAPVTVETSIDQTIQQLIAQSEYSSAFELLKGLPASKETVASMVKCAFELQTLDTSYRALQAVDSLGTEDQQSLQTNRWFKFAMEHLKGDGKYYRVPTNWLEWIDNLALNSAHSNVEFVRRGATEWNIREWIRYPDTLKNWIEKWESLANDVDYEEILNNSIPYLLENLKQDECWNHIEWQPLHRLLFYHLADHTKGDHSDLIIISELGIVLARQELSKDESMVIQTLRDLWNNFGNPQFVDWIVAWFEQSESRSSLDRYSRVKLFIEVDRRIPAHRAQDRWKTIKLNQFCHGWEQWFDWLMGFGSDRQLVKEVKPMTDNMYWAEISVETIRQLTETITTVALDSTHPDEAIIAIGHIGLLIDQMNSALVMQNSKFVSLYQALIDLIIASSECNGPTLHNLVLLSNSVLYFRPLDRDKLWQDIRDWLEVSPNSMMAADVFELIELFLDYGIAGDEIKQIWDEWSYQISSSGTSTAQLDYIIRLGKRCAGSHDTIQNLLTRFQSKDPVDPIATVPVETVSIFTLRPGPAERVVKEITNRNPNLKIRICAETKMSKQVEVCAKSDLVVIVTSCLTHAIFYGISPLIQGTTLYPRSPGESAILDCLEHYASSLN</sequence>
<keyword evidence="2" id="KW-1185">Reference proteome</keyword>
<dbReference type="EMBL" id="JACXZA010000005">
    <property type="protein sequence ID" value="MBD3920997.1"/>
    <property type="molecule type" value="Genomic_DNA"/>
</dbReference>
<dbReference type="RefSeq" id="WP_191205304.1">
    <property type="nucleotide sequence ID" value="NZ_JACXZA010000005.1"/>
</dbReference>
<protein>
    <submittedName>
        <fullName evidence="1">Uncharacterized protein</fullName>
    </submittedName>
</protein>
<name>A0ABR8MYI0_9BACL</name>
<comment type="caution">
    <text evidence="1">The sequence shown here is derived from an EMBL/GenBank/DDBJ whole genome shotgun (WGS) entry which is preliminary data.</text>
</comment>
<dbReference type="Proteomes" id="UP000609346">
    <property type="component" value="Unassembled WGS sequence"/>
</dbReference>